<reference evidence="2 3" key="1">
    <citation type="submission" date="2023-07" db="EMBL/GenBank/DDBJ databases">
        <authorList>
            <person name="Lian W.-H."/>
        </authorList>
    </citation>
    <scope>NUCLEOTIDE SEQUENCE [LARGE SCALE GENOMIC DNA]</scope>
    <source>
        <strain evidence="2 3">SYSU DXS3180</strain>
    </source>
</reference>
<dbReference type="RefSeq" id="WP_369330869.1">
    <property type="nucleotide sequence ID" value="NZ_JAULBC010000006.1"/>
</dbReference>
<comment type="caution">
    <text evidence="2">The sequence shown here is derived from an EMBL/GenBank/DDBJ whole genome shotgun (WGS) entry which is preliminary data.</text>
</comment>
<evidence type="ECO:0000256" key="1">
    <source>
        <dbReference type="SAM" id="SignalP"/>
    </source>
</evidence>
<evidence type="ECO:0000313" key="2">
    <source>
        <dbReference type="EMBL" id="MEX6689462.1"/>
    </source>
</evidence>
<dbReference type="EMBL" id="JAULBC010000006">
    <property type="protein sequence ID" value="MEX6689462.1"/>
    <property type="molecule type" value="Genomic_DNA"/>
</dbReference>
<accession>A0ABV3ZHT5</accession>
<protein>
    <submittedName>
        <fullName evidence="2">Uncharacterized protein</fullName>
    </submittedName>
</protein>
<dbReference type="Proteomes" id="UP001560573">
    <property type="component" value="Unassembled WGS sequence"/>
</dbReference>
<feature type="signal peptide" evidence="1">
    <location>
        <begin position="1"/>
        <end position="19"/>
    </location>
</feature>
<name>A0ABV3ZHT5_9BACT</name>
<evidence type="ECO:0000313" key="3">
    <source>
        <dbReference type="Proteomes" id="UP001560573"/>
    </source>
</evidence>
<sequence length="127" mass="14794">MKKLLAALLMTGIVSTSFAAFNGHAAPHYGGRTVIVHGGFGYAPYYYYPYAGFGLYSPFYWNQPYYYNRPSKLDMQIADIRNDYADKIKSVRMDNTLSGKERRQMIRNFRNDRENAIDQAKRNYYKS</sequence>
<feature type="chain" id="PRO_5046239871" evidence="1">
    <location>
        <begin position="20"/>
        <end position="127"/>
    </location>
</feature>
<keyword evidence="3" id="KW-1185">Reference proteome</keyword>
<gene>
    <name evidence="2" type="ORF">QTN47_18285</name>
</gene>
<organism evidence="2 3">
    <name type="scientific">Danxiaibacter flavus</name>
    <dbReference type="NCBI Taxonomy" id="3049108"/>
    <lineage>
        <taxon>Bacteria</taxon>
        <taxon>Pseudomonadati</taxon>
        <taxon>Bacteroidota</taxon>
        <taxon>Chitinophagia</taxon>
        <taxon>Chitinophagales</taxon>
        <taxon>Chitinophagaceae</taxon>
        <taxon>Danxiaibacter</taxon>
    </lineage>
</organism>
<keyword evidence="1" id="KW-0732">Signal</keyword>
<proteinExistence type="predicted"/>